<proteinExistence type="inferred from homology"/>
<dbReference type="GO" id="GO:0022627">
    <property type="term" value="C:cytosolic small ribosomal subunit"/>
    <property type="evidence" value="ECO:0007669"/>
    <property type="project" value="TreeGrafter"/>
</dbReference>
<evidence type="ECO:0000256" key="6">
    <source>
        <dbReference type="RuleBase" id="RU004524"/>
    </source>
</evidence>
<dbReference type="SUPFAM" id="SSF47060">
    <property type="entry name" value="S15/NS1 RNA-binding domain"/>
    <property type="match status" value="1"/>
</dbReference>
<dbReference type="CDD" id="cd00353">
    <property type="entry name" value="Ribosomal_S15p_S13e"/>
    <property type="match status" value="1"/>
</dbReference>
<dbReference type="Pfam" id="PF00312">
    <property type="entry name" value="Ribosomal_S15"/>
    <property type="match status" value="1"/>
</dbReference>
<comment type="function">
    <text evidence="4">Forms an intersubunit bridge (bridge B4) with the 23S rRNA of the 50S subunit in the ribosome.</text>
</comment>
<reference evidence="8" key="1">
    <citation type="journal article" date="2017" name="Biotechnol. Biofuels">
        <title>Evaluation of environmental bacterial communities as a factor affecting the growth of duckweed Lemna minor.</title>
        <authorList>
            <person name="Ishizawa H."/>
            <person name="Kuroda M."/>
            <person name="Morikawa M."/>
            <person name="Ike M."/>
        </authorList>
    </citation>
    <scope>NUCLEOTIDE SEQUENCE [LARGE SCALE GENOMIC DNA]</scope>
    <source>
        <strain evidence="8">H3</strain>
    </source>
</reference>
<dbReference type="Gene3D" id="1.10.287.10">
    <property type="entry name" value="S15/NS1, RNA-binding"/>
    <property type="match status" value="1"/>
</dbReference>
<gene>
    <name evidence="4" type="primary">rpsO</name>
    <name evidence="7" type="ORF">DLM_2568</name>
</gene>
<dbReference type="GO" id="GO:0003735">
    <property type="term" value="F:structural constituent of ribosome"/>
    <property type="evidence" value="ECO:0007669"/>
    <property type="project" value="InterPro"/>
</dbReference>
<dbReference type="STRING" id="332411.VI06_03265"/>
<dbReference type="Proteomes" id="UP000198290">
    <property type="component" value="Chromosome"/>
</dbReference>
<accession>A0A0F3KU38</accession>
<dbReference type="AlphaFoldDB" id="A0A0F3KU38"/>
<evidence type="ECO:0000256" key="4">
    <source>
        <dbReference type="HAMAP-Rule" id="MF_01343"/>
    </source>
</evidence>
<dbReference type="Gene3D" id="6.10.250.3130">
    <property type="match status" value="1"/>
</dbReference>
<comment type="similarity">
    <text evidence="4 5">Belongs to the universal ribosomal protein uS15 family.</text>
</comment>
<dbReference type="NCBIfam" id="TIGR00952">
    <property type="entry name" value="S15_bact"/>
    <property type="match status" value="1"/>
</dbReference>
<keyword evidence="4 6" id="KW-0699">rRNA-binding</keyword>
<reference evidence="8" key="3">
    <citation type="journal article" date="2017" name="Plant Physiol. Biochem.">
        <title>Differential oxidative and antioxidative response of duckweed Lemna minor toward plant growth promoting/inhibiting bacteria.</title>
        <authorList>
            <person name="Ishizawa H."/>
            <person name="Kuroda M."/>
            <person name="Morikawa M."/>
            <person name="Ike M."/>
        </authorList>
    </citation>
    <scope>NUCLEOTIDE SEQUENCE [LARGE SCALE GENOMIC DNA]</scope>
    <source>
        <strain evidence="8">H3</strain>
    </source>
</reference>
<evidence type="ECO:0000313" key="8">
    <source>
        <dbReference type="Proteomes" id="UP000198290"/>
    </source>
</evidence>
<dbReference type="GO" id="GO:0006412">
    <property type="term" value="P:translation"/>
    <property type="evidence" value="ECO:0007669"/>
    <property type="project" value="UniProtKB-UniRule"/>
</dbReference>
<keyword evidence="4 6" id="KW-0694">RNA-binding</keyword>
<dbReference type="EMBL" id="AP018823">
    <property type="protein sequence ID" value="BBF86174.1"/>
    <property type="molecule type" value="Genomic_DNA"/>
</dbReference>
<keyword evidence="2 4" id="KW-0687">Ribonucleoprotein</keyword>
<evidence type="ECO:0000256" key="2">
    <source>
        <dbReference type="ARBA" id="ARBA00023274"/>
    </source>
</evidence>
<dbReference type="PANTHER" id="PTHR23321:SF26">
    <property type="entry name" value="SMALL RIBOSOMAL SUBUNIT PROTEIN US15M"/>
    <property type="match status" value="1"/>
</dbReference>
<evidence type="ECO:0000313" key="7">
    <source>
        <dbReference type="EMBL" id="BBF86174.1"/>
    </source>
</evidence>
<reference evidence="7 8" key="2">
    <citation type="journal article" date="2017" name="Genome Announc.">
        <title>Draft genome sequence of Aquitalea magnusonii strain H3, a plant growth-promoting bacterium of duckweed Lemna minor.</title>
        <authorList>
            <person name="Ishizawa H."/>
            <person name="Kuroda M."/>
            <person name="Ike M."/>
        </authorList>
    </citation>
    <scope>NUCLEOTIDE SEQUENCE [LARGE SCALE GENOMIC DNA]</scope>
    <source>
        <strain evidence="7 8">H3</strain>
    </source>
</reference>
<dbReference type="FunFam" id="1.10.287.10:FF:000002">
    <property type="entry name" value="30S ribosomal protein S15"/>
    <property type="match status" value="1"/>
</dbReference>
<dbReference type="PROSITE" id="PS00362">
    <property type="entry name" value="RIBOSOMAL_S15"/>
    <property type="match status" value="1"/>
</dbReference>
<evidence type="ECO:0000256" key="5">
    <source>
        <dbReference type="RuleBase" id="RU003919"/>
    </source>
</evidence>
<dbReference type="InterPro" id="IPR000589">
    <property type="entry name" value="Ribosomal_uS15"/>
</dbReference>
<organism evidence="7 8">
    <name type="scientific">Aquitalea magnusonii</name>
    <dbReference type="NCBI Taxonomy" id="332411"/>
    <lineage>
        <taxon>Bacteria</taxon>
        <taxon>Pseudomonadati</taxon>
        <taxon>Pseudomonadota</taxon>
        <taxon>Betaproteobacteria</taxon>
        <taxon>Neisseriales</taxon>
        <taxon>Chromobacteriaceae</taxon>
        <taxon>Aquitalea</taxon>
    </lineage>
</organism>
<dbReference type="OrthoDB" id="9799262at2"/>
<dbReference type="InterPro" id="IPR009068">
    <property type="entry name" value="uS15_NS1_RNA-bd_sf"/>
</dbReference>
<dbReference type="SMART" id="SM01387">
    <property type="entry name" value="Ribosomal_S15"/>
    <property type="match status" value="1"/>
</dbReference>
<comment type="subunit">
    <text evidence="3 4">Part of the 30S ribosomal subunit. Forms a bridge to the 50S subunit in the 70S ribosome, contacting the 23S rRNA.</text>
</comment>
<evidence type="ECO:0000256" key="1">
    <source>
        <dbReference type="ARBA" id="ARBA00022980"/>
    </source>
</evidence>
<dbReference type="RefSeq" id="WP_045845302.1">
    <property type="nucleotide sequence ID" value="NZ_AP018823.1"/>
</dbReference>
<comment type="function">
    <text evidence="4 6">One of the primary rRNA binding proteins, it binds directly to 16S rRNA where it helps nucleate assembly of the platform of the 30S subunit by binding and bridging several RNA helices of the 16S rRNA.</text>
</comment>
<dbReference type="HAMAP" id="MF_01343_B">
    <property type="entry name" value="Ribosomal_uS15_B"/>
    <property type="match status" value="1"/>
</dbReference>
<protein>
    <recommendedName>
        <fullName evidence="4">Small ribosomal subunit protein uS15</fullName>
    </recommendedName>
</protein>
<dbReference type="GO" id="GO:0019843">
    <property type="term" value="F:rRNA binding"/>
    <property type="evidence" value="ECO:0007669"/>
    <property type="project" value="UniProtKB-UniRule"/>
</dbReference>
<name>A0A0F3KU38_9NEIS</name>
<keyword evidence="1 4" id="KW-0689">Ribosomal protein</keyword>
<evidence type="ECO:0000256" key="3">
    <source>
        <dbReference type="ARBA" id="ARBA00064542"/>
    </source>
</evidence>
<dbReference type="PANTHER" id="PTHR23321">
    <property type="entry name" value="RIBOSOMAL PROTEIN S15, BACTERIAL AND ORGANELLAR"/>
    <property type="match status" value="1"/>
</dbReference>
<keyword evidence="8" id="KW-1185">Reference proteome</keyword>
<dbReference type="KEGG" id="amah:DLM_2568"/>
<dbReference type="InterPro" id="IPR005290">
    <property type="entry name" value="Ribosomal_uS15_bac-type"/>
</dbReference>
<sequence length="89" mass="10161">MAMTAAQKADIVKSFQHKEGDTGSSEVQIALLTARINDLTPHFKANTKDHHSRRGLLKMVSRRRRLLDYLKRTDADSYRALIARLGLRK</sequence>